<evidence type="ECO:0000256" key="7">
    <source>
        <dbReference type="ARBA" id="ARBA00023242"/>
    </source>
</evidence>
<feature type="region of interest" description="Disordered" evidence="8">
    <location>
        <begin position="65"/>
        <end position="84"/>
    </location>
</feature>
<organism evidence="10 11">
    <name type="scientific">Mauremys mutica</name>
    <name type="common">yellowpond turtle</name>
    <dbReference type="NCBI Taxonomy" id="74926"/>
    <lineage>
        <taxon>Eukaryota</taxon>
        <taxon>Metazoa</taxon>
        <taxon>Chordata</taxon>
        <taxon>Craniata</taxon>
        <taxon>Vertebrata</taxon>
        <taxon>Euteleostomi</taxon>
        <taxon>Archelosauria</taxon>
        <taxon>Testudinata</taxon>
        <taxon>Testudines</taxon>
        <taxon>Cryptodira</taxon>
        <taxon>Durocryptodira</taxon>
        <taxon>Testudinoidea</taxon>
        <taxon>Geoemydidae</taxon>
        <taxon>Geoemydinae</taxon>
        <taxon>Mauremys</taxon>
    </lineage>
</organism>
<evidence type="ECO:0000313" key="10">
    <source>
        <dbReference type="EMBL" id="KAH1184208.1"/>
    </source>
</evidence>
<dbReference type="InterPro" id="IPR026085">
    <property type="entry name" value="ATF7-int"/>
</dbReference>
<keyword evidence="11" id="KW-1185">Reference proteome</keyword>
<evidence type="ECO:0000256" key="8">
    <source>
        <dbReference type="SAM" id="MobiDB-lite"/>
    </source>
</evidence>
<evidence type="ECO:0000256" key="2">
    <source>
        <dbReference type="ARBA" id="ARBA00010344"/>
    </source>
</evidence>
<keyword evidence="4" id="KW-0805">Transcription regulation</keyword>
<comment type="subcellular location">
    <subcellularLocation>
        <location evidence="1">Nucleus</location>
    </subcellularLocation>
</comment>
<dbReference type="Pfam" id="PF16794">
    <property type="entry name" value="fn3_4"/>
    <property type="match status" value="1"/>
</dbReference>
<proteinExistence type="inferred from homology"/>
<dbReference type="GO" id="GO:0005667">
    <property type="term" value="C:transcription regulator complex"/>
    <property type="evidence" value="ECO:0007669"/>
    <property type="project" value="TreeGrafter"/>
</dbReference>
<feature type="compositionally biased region" description="Basic and acidic residues" evidence="8">
    <location>
        <begin position="561"/>
        <end position="570"/>
    </location>
</feature>
<feature type="domain" description="Fibronectin type-III" evidence="9">
    <location>
        <begin position="627"/>
        <end position="735"/>
    </location>
</feature>
<feature type="region of interest" description="Disordered" evidence="8">
    <location>
        <begin position="561"/>
        <end position="628"/>
    </location>
</feature>
<dbReference type="AlphaFoldDB" id="A0A9D3XRS2"/>
<protein>
    <recommendedName>
        <fullName evidence="9">Fibronectin type-III domain-containing protein</fullName>
    </recommendedName>
</protein>
<dbReference type="InterPro" id="IPR031870">
    <property type="entry name" value="ATF7IP_BD"/>
</dbReference>
<gene>
    <name evidence="10" type="ORF">KIL84_014824</name>
</gene>
<dbReference type="InterPro" id="IPR003961">
    <property type="entry name" value="FN3_dom"/>
</dbReference>
<dbReference type="Pfam" id="PF16788">
    <property type="entry name" value="ATF7IP_BD"/>
    <property type="match status" value="1"/>
</dbReference>
<feature type="region of interest" description="Disordered" evidence="8">
    <location>
        <begin position="178"/>
        <end position="202"/>
    </location>
</feature>
<dbReference type="PANTHER" id="PTHR23210:SF23">
    <property type="entry name" value="ACTIVATING TRANSCRIPTION FACTOR 7-INTERACTING PROTEIN 2"/>
    <property type="match status" value="1"/>
</dbReference>
<comment type="similarity">
    <text evidence="2">Belongs to the MCAF family.</text>
</comment>
<keyword evidence="5" id="KW-0010">Activator</keyword>
<dbReference type="PROSITE" id="PS50853">
    <property type="entry name" value="FN3"/>
    <property type="match status" value="1"/>
</dbReference>
<feature type="compositionally biased region" description="Low complexity" evidence="8">
    <location>
        <begin position="571"/>
        <end position="586"/>
    </location>
</feature>
<keyword evidence="7" id="KW-0539">Nucleus</keyword>
<keyword evidence="6" id="KW-0804">Transcription</keyword>
<feature type="compositionally biased region" description="Low complexity" evidence="8">
    <location>
        <begin position="448"/>
        <end position="459"/>
    </location>
</feature>
<feature type="compositionally biased region" description="Polar residues" evidence="8">
    <location>
        <begin position="65"/>
        <end position="74"/>
    </location>
</feature>
<sequence length="736" mass="82031">MESSNTIIHKPLRARKTMTPSSRKQVEMLSKTKSVSGQGKILNGLHTEDHHVQLNTVDINCRSNDSVKGSSLTESKPDTFPEKSEMLPQKLTASIQGFSVNSNVNEEVKQCSYDKNFDHNCQEESQEPPHEKSCNKNSDAKQFLNAGCLQDILHKWYENELNTPSSKPVEVHLYSKPNNLPDDQLKESACLDDPVNSDSGDEKRTNKIIPILEKIDTTTETNSAIEEVIPILKKVDMISDSNDMKHKYNLTNSITPTLSGIDRIADGSENKTSFGNGSPNISPDVEAAVMLQDTSPGYSIDHVQRKRVCSESKEDSHCKRFKTADENKKENICTVSEKEEKILGKVKHLIQKRVDILNNDVFNHKLESLNGRVDQTQCRKKHEEIAITFLKKVSKLERRINTVIAFQKKILSKMVTSKANLPGANSQNAILNRTKAVPPLPDNINGQSVSSVKHLSSSHRQTGSTSECVAKENVRQEGKTQRLFCIDPVTGVENTSSDEVILISVESRNSTTVTTANNSDIQKKLVSTQAEISTKAQSKNKLAEEKTKSAVIDLTEEKHNFDKGKLKEDQNSVSNKSNSKAASSKSNHLEPPAQASHPVLEQFPHLPPLPRIPPYPELKDGFRDTVPPQKPELKLAQVQNPKGIALSWTVTEIDPKCAPVESYHLFIYHEHSNNSTVPHWKKIGEIKALPLPMACSLSQFTASKKYYFSIQSKDVCGRYGPFCDIQSITLISLEDS</sequence>
<reference evidence="10" key="1">
    <citation type="submission" date="2021-09" db="EMBL/GenBank/DDBJ databases">
        <title>The genome of Mauremys mutica provides insights into the evolution of semi-aquatic lifestyle.</title>
        <authorList>
            <person name="Gong S."/>
            <person name="Gao Y."/>
        </authorList>
    </citation>
    <scope>NUCLEOTIDE SEQUENCE</scope>
    <source>
        <strain evidence="10">MM-2020</strain>
        <tissue evidence="10">Muscle</tissue>
    </source>
</reference>
<name>A0A9D3XRS2_9SAUR</name>
<dbReference type="InterPro" id="IPR056565">
    <property type="entry name" value="Fn3_ATF7IP"/>
</dbReference>
<dbReference type="EMBL" id="JAHDVG010000465">
    <property type="protein sequence ID" value="KAH1184208.1"/>
    <property type="molecule type" value="Genomic_DNA"/>
</dbReference>
<dbReference type="PANTHER" id="PTHR23210">
    <property type="entry name" value="ACTIVATING TRANSCRIPTION FACTOR 7 INTERACTING PROTEIN"/>
    <property type="match status" value="1"/>
</dbReference>
<evidence type="ECO:0000313" key="11">
    <source>
        <dbReference type="Proteomes" id="UP000827986"/>
    </source>
</evidence>
<evidence type="ECO:0000256" key="1">
    <source>
        <dbReference type="ARBA" id="ARBA00004123"/>
    </source>
</evidence>
<feature type="compositionally biased region" description="Basic and acidic residues" evidence="8">
    <location>
        <begin position="75"/>
        <end position="84"/>
    </location>
</feature>
<feature type="compositionally biased region" description="Pro residues" evidence="8">
    <location>
        <begin position="605"/>
        <end position="616"/>
    </location>
</feature>
<dbReference type="GO" id="GO:0003712">
    <property type="term" value="F:transcription coregulator activity"/>
    <property type="evidence" value="ECO:0007669"/>
    <property type="project" value="TreeGrafter"/>
</dbReference>
<accession>A0A9D3XRS2</accession>
<evidence type="ECO:0000256" key="3">
    <source>
        <dbReference type="ARBA" id="ARBA00022491"/>
    </source>
</evidence>
<evidence type="ECO:0000259" key="9">
    <source>
        <dbReference type="PROSITE" id="PS50853"/>
    </source>
</evidence>
<dbReference type="GO" id="GO:0006355">
    <property type="term" value="P:regulation of DNA-templated transcription"/>
    <property type="evidence" value="ECO:0007669"/>
    <property type="project" value="TreeGrafter"/>
</dbReference>
<evidence type="ECO:0000256" key="5">
    <source>
        <dbReference type="ARBA" id="ARBA00023159"/>
    </source>
</evidence>
<evidence type="ECO:0000256" key="4">
    <source>
        <dbReference type="ARBA" id="ARBA00023015"/>
    </source>
</evidence>
<dbReference type="GO" id="GO:0005634">
    <property type="term" value="C:nucleus"/>
    <property type="evidence" value="ECO:0007669"/>
    <property type="project" value="UniProtKB-SubCell"/>
</dbReference>
<dbReference type="Proteomes" id="UP000827986">
    <property type="component" value="Unassembled WGS sequence"/>
</dbReference>
<comment type="caution">
    <text evidence="10">The sequence shown here is derived from an EMBL/GenBank/DDBJ whole genome shotgun (WGS) entry which is preliminary data.</text>
</comment>
<keyword evidence="3" id="KW-0678">Repressor</keyword>
<feature type="region of interest" description="Disordered" evidence="8">
    <location>
        <begin position="441"/>
        <end position="468"/>
    </location>
</feature>
<evidence type="ECO:0000256" key="6">
    <source>
        <dbReference type="ARBA" id="ARBA00023163"/>
    </source>
</evidence>